<dbReference type="Gene3D" id="3.40.50.360">
    <property type="match status" value="1"/>
</dbReference>
<dbReference type="PROSITE" id="PS51379">
    <property type="entry name" value="4FE4S_FER_2"/>
    <property type="match status" value="2"/>
</dbReference>
<name>A0ABT2TG85_9FIRM</name>
<evidence type="ECO:0000259" key="4">
    <source>
        <dbReference type="PROSITE" id="PS51379"/>
    </source>
</evidence>
<dbReference type="EMBL" id="JAOQJQ010000001">
    <property type="protein sequence ID" value="MCU6761194.1"/>
    <property type="molecule type" value="Genomic_DNA"/>
</dbReference>
<dbReference type="InterPro" id="IPR017896">
    <property type="entry name" value="4Fe4S_Fe-S-bd"/>
</dbReference>
<dbReference type="PROSITE" id="PS00198">
    <property type="entry name" value="4FE4S_FER_1"/>
    <property type="match status" value="1"/>
</dbReference>
<gene>
    <name evidence="5" type="ORF">OCV88_02435</name>
</gene>
<organism evidence="5 6">
    <name type="scientific">Brotonthovivens ammoniilytica</name>
    <dbReference type="NCBI Taxonomy" id="2981725"/>
    <lineage>
        <taxon>Bacteria</taxon>
        <taxon>Bacillati</taxon>
        <taxon>Bacillota</taxon>
        <taxon>Clostridia</taxon>
        <taxon>Lachnospirales</taxon>
        <taxon>Lachnospiraceae</taxon>
        <taxon>Brotonthovivens</taxon>
    </lineage>
</organism>
<accession>A0ABT2TG85</accession>
<proteinExistence type="predicted"/>
<evidence type="ECO:0000256" key="1">
    <source>
        <dbReference type="ARBA" id="ARBA00022723"/>
    </source>
</evidence>
<dbReference type="NCBIfam" id="NF038196">
    <property type="entry name" value="ferrodoxin_EFR1"/>
    <property type="match status" value="1"/>
</dbReference>
<dbReference type="InterPro" id="IPR047964">
    <property type="entry name" value="EFR1-like"/>
</dbReference>
<evidence type="ECO:0000256" key="2">
    <source>
        <dbReference type="ARBA" id="ARBA00023004"/>
    </source>
</evidence>
<dbReference type="PANTHER" id="PTHR43122">
    <property type="entry name" value="FERREDOXIN SUBUNIT OF PYRUVATE:FLAVODOXIN OXIDOREDUCTASE-RELATED"/>
    <property type="match status" value="1"/>
</dbReference>
<keyword evidence="6" id="KW-1185">Reference proteome</keyword>
<keyword evidence="3" id="KW-0411">Iron-sulfur</keyword>
<protein>
    <submittedName>
        <fullName evidence="5">EFR1 family ferrodoxin</fullName>
    </submittedName>
</protein>
<dbReference type="RefSeq" id="WP_158424039.1">
    <property type="nucleotide sequence ID" value="NZ_JAOQJQ010000001.1"/>
</dbReference>
<feature type="domain" description="4Fe-4S ferredoxin-type" evidence="4">
    <location>
        <begin position="201"/>
        <end position="230"/>
    </location>
</feature>
<dbReference type="SUPFAM" id="SSF54862">
    <property type="entry name" value="4Fe-4S ferredoxins"/>
    <property type="match status" value="1"/>
</dbReference>
<dbReference type="PANTHER" id="PTHR43122:SF1">
    <property type="entry name" value="IRON-SULFUR-BINDING PROTEIN"/>
    <property type="match status" value="1"/>
</dbReference>
<dbReference type="Pfam" id="PF12838">
    <property type="entry name" value="Fer4_7"/>
    <property type="match status" value="1"/>
</dbReference>
<dbReference type="SUPFAM" id="SSF52218">
    <property type="entry name" value="Flavoproteins"/>
    <property type="match status" value="1"/>
</dbReference>
<evidence type="ECO:0000256" key="3">
    <source>
        <dbReference type="ARBA" id="ARBA00023014"/>
    </source>
</evidence>
<dbReference type="InterPro" id="IPR029039">
    <property type="entry name" value="Flavoprotein-like_sf"/>
</dbReference>
<evidence type="ECO:0000313" key="6">
    <source>
        <dbReference type="Proteomes" id="UP001652442"/>
    </source>
</evidence>
<keyword evidence="1" id="KW-0479">Metal-binding</keyword>
<dbReference type="Proteomes" id="UP001652442">
    <property type="component" value="Unassembled WGS sequence"/>
</dbReference>
<dbReference type="InterPro" id="IPR017900">
    <property type="entry name" value="4Fe4S_Fe_S_CS"/>
</dbReference>
<sequence length="254" mass="28344">MKLYEIYFSPAGGTKKVSDLICEEWNFEKTEIDLMRRKLPAADFNEDDICLIAVPSFGGRVPEPVLRHLSEMNGNQAAAVLTVVYGNRHYDDTLLELKECADQAGFRCVAAIAAVAEHSIMHQFAAGRPDAKDQEQLKTFAVQIAEMWNKNPKERTEAEVPGNKPLKEYTGVPFKPKAGRNCDRCGACAEACPVGAIPRENPDTVNAEHCISCMHCISVCPKQARKIDKKLVWLASQKMKKACSERKENELFLN</sequence>
<dbReference type="Gene3D" id="3.30.70.20">
    <property type="match status" value="1"/>
</dbReference>
<feature type="domain" description="4Fe-4S ferredoxin-type" evidence="4">
    <location>
        <begin position="174"/>
        <end position="200"/>
    </location>
</feature>
<comment type="caution">
    <text evidence="5">The sequence shown here is derived from an EMBL/GenBank/DDBJ whole genome shotgun (WGS) entry which is preliminary data.</text>
</comment>
<evidence type="ECO:0000313" key="5">
    <source>
        <dbReference type="EMBL" id="MCU6761194.1"/>
    </source>
</evidence>
<reference evidence="5 6" key="1">
    <citation type="journal article" date="2021" name="ISME Commun">
        <title>Automated analysis of genomic sequences facilitates high-throughput and comprehensive description of bacteria.</title>
        <authorList>
            <person name="Hitch T.C.A."/>
        </authorList>
    </citation>
    <scope>NUCLEOTIDE SEQUENCE [LARGE SCALE GENOMIC DNA]</scope>
    <source>
        <strain evidence="5 6">Sanger_109</strain>
    </source>
</reference>
<keyword evidence="2" id="KW-0408">Iron</keyword>